<dbReference type="OrthoDB" id="422555at2759"/>
<dbReference type="Pfam" id="PF00493">
    <property type="entry name" value="MCM"/>
    <property type="match status" value="1"/>
</dbReference>
<accession>A0A813QP25</accession>
<dbReference type="GO" id="GO:0000724">
    <property type="term" value="P:double-strand break repair via homologous recombination"/>
    <property type="evidence" value="ECO:0007669"/>
    <property type="project" value="UniProtKB-ARBA"/>
</dbReference>
<evidence type="ECO:0000256" key="4">
    <source>
        <dbReference type="ARBA" id="ARBA00022741"/>
    </source>
</evidence>
<dbReference type="InterPro" id="IPR033762">
    <property type="entry name" value="MCM_OB"/>
</dbReference>
<dbReference type="PANTHER" id="PTHR11630:SF47">
    <property type="entry name" value="DNA HELICASE MCM8"/>
    <property type="match status" value="1"/>
</dbReference>
<dbReference type="GO" id="GO:0017116">
    <property type="term" value="F:single-stranded DNA helicase activity"/>
    <property type="evidence" value="ECO:0007669"/>
    <property type="project" value="TreeGrafter"/>
</dbReference>
<comment type="similarity">
    <text evidence="2 15">Belongs to the MCM family.</text>
</comment>
<dbReference type="PROSITE" id="PS50051">
    <property type="entry name" value="MCM_2"/>
    <property type="match status" value="1"/>
</dbReference>
<dbReference type="FunFam" id="2.20.28.10:FF:000007">
    <property type="entry name" value="DNA helicase MCM8 isoform X1"/>
    <property type="match status" value="1"/>
</dbReference>
<dbReference type="Pfam" id="PF26065">
    <property type="entry name" value="MCM8_N"/>
    <property type="match status" value="1"/>
</dbReference>
<dbReference type="EMBL" id="CAJOBC010000185">
    <property type="protein sequence ID" value="CAF3551263.1"/>
    <property type="molecule type" value="Genomic_DNA"/>
</dbReference>
<feature type="region of interest" description="Disordered" evidence="16">
    <location>
        <begin position="1"/>
        <end position="52"/>
    </location>
</feature>
<evidence type="ECO:0000256" key="11">
    <source>
        <dbReference type="ARBA" id="ARBA00023242"/>
    </source>
</evidence>
<keyword evidence="20" id="KW-1185">Reference proteome</keyword>
<evidence type="ECO:0000313" key="18">
    <source>
        <dbReference type="EMBL" id="CAF0769300.1"/>
    </source>
</evidence>
<feature type="compositionally biased region" description="Low complexity" evidence="16">
    <location>
        <begin position="21"/>
        <end position="33"/>
    </location>
</feature>
<dbReference type="Gene3D" id="2.40.50.140">
    <property type="entry name" value="Nucleic acid-binding proteins"/>
    <property type="match status" value="1"/>
</dbReference>
<dbReference type="InterPro" id="IPR003593">
    <property type="entry name" value="AAA+_ATPase"/>
</dbReference>
<feature type="compositionally biased region" description="Polar residues" evidence="16">
    <location>
        <begin position="599"/>
        <end position="613"/>
    </location>
</feature>
<dbReference type="Pfam" id="PF17207">
    <property type="entry name" value="MCM_OB"/>
    <property type="match status" value="1"/>
</dbReference>
<comment type="subcellular location">
    <subcellularLocation>
        <location evidence="1">Nucleus</location>
    </subcellularLocation>
</comment>
<dbReference type="SMART" id="SM00382">
    <property type="entry name" value="AAA"/>
    <property type="match status" value="1"/>
</dbReference>
<feature type="region of interest" description="Disordered" evidence="16">
    <location>
        <begin position="594"/>
        <end position="613"/>
    </location>
</feature>
<feature type="compositionally biased region" description="Low complexity" evidence="16">
    <location>
        <begin position="40"/>
        <end position="51"/>
    </location>
</feature>
<keyword evidence="10" id="KW-0234">DNA repair</keyword>
<keyword evidence="7" id="KW-0347">Helicase</keyword>
<dbReference type="GO" id="GO:0097362">
    <property type="term" value="C:MCM8-MCM9 complex"/>
    <property type="evidence" value="ECO:0007669"/>
    <property type="project" value="UniProtKB-ARBA"/>
</dbReference>
<dbReference type="Gene3D" id="3.40.50.300">
    <property type="entry name" value="P-loop containing nucleotide triphosphate hydrolases"/>
    <property type="match status" value="1"/>
</dbReference>
<comment type="caution">
    <text evidence="18">The sequence shown here is derived from an EMBL/GenBank/DDBJ whole genome shotgun (WGS) entry which is preliminary data.</text>
</comment>
<proteinExistence type="inferred from homology"/>
<evidence type="ECO:0000256" key="9">
    <source>
        <dbReference type="ARBA" id="ARBA00023125"/>
    </source>
</evidence>
<dbReference type="PRINTS" id="PR01657">
    <property type="entry name" value="MCMFAMILY"/>
</dbReference>
<name>A0A813QP25_9BILA</name>
<dbReference type="AlphaFoldDB" id="A0A813QP25"/>
<sequence>MSPKKKYPYRRFNYKKKKNTDNNNNSSNNNNNSKNDKRASSSSVQTHNVSSIGKATSMTVQLPINKDDDPTYLSACKRFENYFKRLRQLFNFREIEQQQFFTVDYKQLLLDQEFLPNESMWADLFVDENETLMRVMGLAMHQCVTDERDERDRQGALEAKYQAIPLITIPIIYARLINYTPIVHLKDVKAKFHQKFVSIQGVVVRVGNCRHLCTRMAFECGKCRHVFGVTCPDGKYTVPERCLTVGCTSQVFEPQRSSHLTTIIDWQIIRIQEVASEATREPGRIPRTIDCELTNDLVHSAIPGDIIQVQGVVKLADDDSARKNTDQCLLTAYIDVNSVVNQRAVQNINGFDSNLTLNFTLIDLYAVEQIRCQLNLYKLLVQSLCPGIYGHEIVKAGLLLGLFGGRTKSDDSSGKIPIRGDPHILIVGDPGLGKSQLLHSCVNVAPRGIYVCGTSTTTAGLTITLHKDTGGDMVLDAGALVLSHQGCCCIDEFDKMSTQQQVLLEVMEQQCVSIAKAGIIASVPARTCVLACANPVGGHYDKSKTVAENLKMKGPILSRFDLVFILIDRPNDELDFRLSEHVLAMHNRSTSNVSRTSSQISCQKQSKDSGTQQDAPLIERLRLKQGETLDFVPHILLQKYIAYARRYVHPKLLPEAIAVLKTFYLELRSAHQHEGTTPITLRQLESLIRLTEARAKLELRDKCTELDAKEVVQIMKASMFDTYSDENGCLDFSRLQHGSGMSKASQVKKFAYAVQRVAEMRKDPMFTVAQLKQIASDAKINIEKFDDIITKLNDNGYLLKKGLGTYKFQIID</sequence>
<evidence type="ECO:0000256" key="6">
    <source>
        <dbReference type="ARBA" id="ARBA00022801"/>
    </source>
</evidence>
<dbReference type="InterPro" id="IPR031327">
    <property type="entry name" value="MCM"/>
</dbReference>
<evidence type="ECO:0000259" key="17">
    <source>
        <dbReference type="PROSITE" id="PS50051"/>
    </source>
</evidence>
<dbReference type="Gene3D" id="2.20.28.10">
    <property type="match status" value="1"/>
</dbReference>
<dbReference type="Proteomes" id="UP000663829">
    <property type="component" value="Unassembled WGS sequence"/>
</dbReference>
<evidence type="ECO:0000256" key="13">
    <source>
        <dbReference type="ARBA" id="ARBA00042306"/>
    </source>
</evidence>
<evidence type="ECO:0000256" key="5">
    <source>
        <dbReference type="ARBA" id="ARBA00022763"/>
    </source>
</evidence>
<evidence type="ECO:0000256" key="7">
    <source>
        <dbReference type="ARBA" id="ARBA00022806"/>
    </source>
</evidence>
<dbReference type="CDD" id="cd22247">
    <property type="entry name" value="MCM8_WHD"/>
    <property type="match status" value="1"/>
</dbReference>
<dbReference type="SUPFAM" id="SSF50249">
    <property type="entry name" value="Nucleic acid-binding proteins"/>
    <property type="match status" value="1"/>
</dbReference>
<dbReference type="Proteomes" id="UP000681722">
    <property type="component" value="Unassembled WGS sequence"/>
</dbReference>
<evidence type="ECO:0000256" key="16">
    <source>
        <dbReference type="SAM" id="MobiDB-lite"/>
    </source>
</evidence>
<keyword evidence="9 15" id="KW-0238">DNA-binding</keyword>
<organism evidence="18 20">
    <name type="scientific">Didymodactylos carnosus</name>
    <dbReference type="NCBI Taxonomy" id="1234261"/>
    <lineage>
        <taxon>Eukaryota</taxon>
        <taxon>Metazoa</taxon>
        <taxon>Spiralia</taxon>
        <taxon>Gnathifera</taxon>
        <taxon>Rotifera</taxon>
        <taxon>Eurotatoria</taxon>
        <taxon>Bdelloidea</taxon>
        <taxon>Philodinida</taxon>
        <taxon>Philodinidae</taxon>
        <taxon>Didymodactylos</taxon>
    </lineage>
</organism>
<reference evidence="18" key="1">
    <citation type="submission" date="2021-02" db="EMBL/GenBank/DDBJ databases">
        <authorList>
            <person name="Nowell W R."/>
        </authorList>
    </citation>
    <scope>NUCLEOTIDE SEQUENCE</scope>
</reference>
<evidence type="ECO:0000256" key="1">
    <source>
        <dbReference type="ARBA" id="ARBA00004123"/>
    </source>
</evidence>
<dbReference type="EC" id="3.6.4.12" evidence="3"/>
<protein>
    <recommendedName>
        <fullName evidence="12">DNA helicase MCM8</fullName>
        <ecNumber evidence="3">3.6.4.12</ecNumber>
    </recommendedName>
    <alternativeName>
        <fullName evidence="13">Minichromosome maintenance 8</fullName>
    </alternativeName>
</protein>
<keyword evidence="4 15" id="KW-0547">Nucleotide-binding</keyword>
<evidence type="ECO:0000256" key="14">
    <source>
        <dbReference type="ARBA" id="ARBA00047995"/>
    </source>
</evidence>
<dbReference type="InterPro" id="IPR056875">
    <property type="entry name" value="MCM8/REC_WHD"/>
</dbReference>
<dbReference type="GO" id="GO:0003697">
    <property type="term" value="F:single-stranded DNA binding"/>
    <property type="evidence" value="ECO:0007669"/>
    <property type="project" value="TreeGrafter"/>
</dbReference>
<dbReference type="EMBL" id="CAJNOQ010000185">
    <property type="protein sequence ID" value="CAF0769300.1"/>
    <property type="molecule type" value="Genomic_DNA"/>
</dbReference>
<dbReference type="SMART" id="SM00350">
    <property type="entry name" value="MCM"/>
    <property type="match status" value="1"/>
</dbReference>
<evidence type="ECO:0000256" key="8">
    <source>
        <dbReference type="ARBA" id="ARBA00022840"/>
    </source>
</evidence>
<keyword evidence="5" id="KW-0227">DNA damage</keyword>
<dbReference type="InterPro" id="IPR058767">
    <property type="entry name" value="MCM8_N"/>
</dbReference>
<comment type="catalytic activity">
    <reaction evidence="14">
        <text>ATP + H2O = ADP + phosphate + H(+)</text>
        <dbReference type="Rhea" id="RHEA:13065"/>
        <dbReference type="ChEBI" id="CHEBI:15377"/>
        <dbReference type="ChEBI" id="CHEBI:15378"/>
        <dbReference type="ChEBI" id="CHEBI:30616"/>
        <dbReference type="ChEBI" id="CHEBI:43474"/>
        <dbReference type="ChEBI" id="CHEBI:456216"/>
        <dbReference type="EC" id="3.6.4.12"/>
    </reaction>
</comment>
<dbReference type="InterPro" id="IPR012340">
    <property type="entry name" value="NA-bd_OB-fold"/>
</dbReference>
<gene>
    <name evidence="18" type="ORF">GPM918_LOCUS1835</name>
    <name evidence="19" type="ORF">SRO942_LOCUS1835</name>
</gene>
<dbReference type="InterPro" id="IPR001208">
    <property type="entry name" value="MCM_dom"/>
</dbReference>
<keyword evidence="11" id="KW-0539">Nucleus</keyword>
<evidence type="ECO:0000256" key="10">
    <source>
        <dbReference type="ARBA" id="ARBA00023204"/>
    </source>
</evidence>
<dbReference type="GO" id="GO:0005524">
    <property type="term" value="F:ATP binding"/>
    <property type="evidence" value="ECO:0007669"/>
    <property type="project" value="UniProtKB-KW"/>
</dbReference>
<evidence type="ECO:0000256" key="15">
    <source>
        <dbReference type="RuleBase" id="RU004070"/>
    </source>
</evidence>
<dbReference type="GO" id="GO:0005634">
    <property type="term" value="C:nucleus"/>
    <property type="evidence" value="ECO:0007669"/>
    <property type="project" value="UniProtKB-SubCell"/>
</dbReference>
<feature type="domain" description="MCM C-terminal AAA(+) ATPase" evidence="17">
    <location>
        <begin position="376"/>
        <end position="582"/>
    </location>
</feature>
<evidence type="ECO:0000313" key="19">
    <source>
        <dbReference type="EMBL" id="CAF3551263.1"/>
    </source>
</evidence>
<evidence type="ECO:0000256" key="3">
    <source>
        <dbReference type="ARBA" id="ARBA00012551"/>
    </source>
</evidence>
<dbReference type="InterPro" id="IPR027417">
    <property type="entry name" value="P-loop_NTPase"/>
</dbReference>
<dbReference type="Pfam" id="PF25051">
    <property type="entry name" value="WHD_MCM8"/>
    <property type="match status" value="1"/>
</dbReference>
<dbReference type="InterPro" id="IPR041562">
    <property type="entry name" value="MCM_lid"/>
</dbReference>
<dbReference type="GO" id="GO:0016787">
    <property type="term" value="F:hydrolase activity"/>
    <property type="evidence" value="ECO:0007669"/>
    <property type="project" value="UniProtKB-KW"/>
</dbReference>
<dbReference type="PANTHER" id="PTHR11630">
    <property type="entry name" value="DNA REPLICATION LICENSING FACTOR MCM FAMILY MEMBER"/>
    <property type="match status" value="1"/>
</dbReference>
<dbReference type="SUPFAM" id="SSF52540">
    <property type="entry name" value="P-loop containing nucleoside triphosphate hydrolases"/>
    <property type="match status" value="1"/>
</dbReference>
<evidence type="ECO:0000313" key="20">
    <source>
        <dbReference type="Proteomes" id="UP000663829"/>
    </source>
</evidence>
<dbReference type="Pfam" id="PF17855">
    <property type="entry name" value="MCM_lid"/>
    <property type="match status" value="1"/>
</dbReference>
<evidence type="ECO:0000256" key="2">
    <source>
        <dbReference type="ARBA" id="ARBA00008010"/>
    </source>
</evidence>
<keyword evidence="6" id="KW-0378">Hydrolase</keyword>
<keyword evidence="8 15" id="KW-0067">ATP-binding</keyword>
<feature type="compositionally biased region" description="Basic residues" evidence="16">
    <location>
        <begin position="1"/>
        <end position="18"/>
    </location>
</feature>
<evidence type="ECO:0000256" key="12">
    <source>
        <dbReference type="ARBA" id="ARBA00041084"/>
    </source>
</evidence>